<protein>
    <submittedName>
        <fullName evidence="1">2'-5' RNA ligase family protein</fullName>
    </submittedName>
</protein>
<gene>
    <name evidence="1" type="ORF">ACFPCY_25145</name>
</gene>
<dbReference type="EMBL" id="JBHSIT010000007">
    <property type="protein sequence ID" value="MFC4910624.1"/>
    <property type="molecule type" value="Genomic_DNA"/>
</dbReference>
<dbReference type="PANTHER" id="PTHR40037:SF1">
    <property type="entry name" value="PHOSPHOESTERASE SAOUHSC_00951-RELATED"/>
    <property type="match status" value="1"/>
</dbReference>
<keyword evidence="1" id="KW-0436">Ligase</keyword>
<dbReference type="Pfam" id="PF13563">
    <property type="entry name" value="2_5_RNA_ligase2"/>
    <property type="match status" value="1"/>
</dbReference>
<dbReference type="RefSeq" id="WP_378259097.1">
    <property type="nucleotide sequence ID" value="NZ_JBHSIT010000007.1"/>
</dbReference>
<dbReference type="SUPFAM" id="SSF55144">
    <property type="entry name" value="LigT-like"/>
    <property type="match status" value="1"/>
</dbReference>
<accession>A0ABV9U455</accession>
<evidence type="ECO:0000313" key="1">
    <source>
        <dbReference type="EMBL" id="MFC4910624.1"/>
    </source>
</evidence>
<comment type="caution">
    <text evidence="1">The sequence shown here is derived from an EMBL/GenBank/DDBJ whole genome shotgun (WGS) entry which is preliminary data.</text>
</comment>
<dbReference type="InterPro" id="IPR050580">
    <property type="entry name" value="2H_phosphoesterase_YjcG-like"/>
</dbReference>
<organism evidence="1 2">
    <name type="scientific">Actinomadura gamaensis</name>
    <dbReference type="NCBI Taxonomy" id="1763541"/>
    <lineage>
        <taxon>Bacteria</taxon>
        <taxon>Bacillati</taxon>
        <taxon>Actinomycetota</taxon>
        <taxon>Actinomycetes</taxon>
        <taxon>Streptosporangiales</taxon>
        <taxon>Thermomonosporaceae</taxon>
        <taxon>Actinomadura</taxon>
    </lineage>
</organism>
<dbReference type="Gene3D" id="3.90.1140.10">
    <property type="entry name" value="Cyclic phosphodiesterase"/>
    <property type="match status" value="1"/>
</dbReference>
<dbReference type="GO" id="GO:0016874">
    <property type="term" value="F:ligase activity"/>
    <property type="evidence" value="ECO:0007669"/>
    <property type="project" value="UniProtKB-KW"/>
</dbReference>
<dbReference type="PANTHER" id="PTHR40037">
    <property type="entry name" value="PHOSPHOESTERASE YJCG-RELATED"/>
    <property type="match status" value="1"/>
</dbReference>
<name>A0ABV9U455_9ACTN</name>
<keyword evidence="2" id="KW-1185">Reference proteome</keyword>
<dbReference type="InterPro" id="IPR009097">
    <property type="entry name" value="Cyclic_Pdiesterase"/>
</dbReference>
<dbReference type="Proteomes" id="UP001595872">
    <property type="component" value="Unassembled WGS sequence"/>
</dbReference>
<evidence type="ECO:0000313" key="2">
    <source>
        <dbReference type="Proteomes" id="UP001595872"/>
    </source>
</evidence>
<reference evidence="2" key="1">
    <citation type="journal article" date="2019" name="Int. J. Syst. Evol. Microbiol.">
        <title>The Global Catalogue of Microorganisms (GCM) 10K type strain sequencing project: providing services to taxonomists for standard genome sequencing and annotation.</title>
        <authorList>
            <consortium name="The Broad Institute Genomics Platform"/>
            <consortium name="The Broad Institute Genome Sequencing Center for Infectious Disease"/>
            <person name="Wu L."/>
            <person name="Ma J."/>
        </authorList>
    </citation>
    <scope>NUCLEOTIDE SEQUENCE [LARGE SCALE GENOMIC DNA]</scope>
    <source>
        <strain evidence="2">KLKA75</strain>
    </source>
</reference>
<sequence length="185" mass="20161">MGAEHRSLASDPEHACTIGVSIPIPDPHGAYLQRMRESFGDPLAGAIPTHITLLPPTEVDKAAMPAIEAHLTAVAARGERFRIRLRGTGTFRPVSPVVFVALADGIGGCEAVQSRVLTGPLARELSFPYHPHVTVAHHLPEDVLDRAFKVLAEYRADFEVTGFSLYVHGEDGIWRPHHHFAFPAL</sequence>
<proteinExistence type="predicted"/>